<reference evidence="1 2" key="1">
    <citation type="journal article" date="2006" name="Nature">
        <title>Global trends of whole-genome duplications revealed by the ciliate Paramecium tetraurelia.</title>
        <authorList>
            <consortium name="Genoscope"/>
            <person name="Aury J.-M."/>
            <person name="Jaillon O."/>
            <person name="Duret L."/>
            <person name="Noel B."/>
            <person name="Jubin C."/>
            <person name="Porcel B.M."/>
            <person name="Segurens B."/>
            <person name="Daubin V."/>
            <person name="Anthouard V."/>
            <person name="Aiach N."/>
            <person name="Arnaiz O."/>
            <person name="Billaut A."/>
            <person name="Beisson J."/>
            <person name="Blanc I."/>
            <person name="Bouhouche K."/>
            <person name="Camara F."/>
            <person name="Duharcourt S."/>
            <person name="Guigo R."/>
            <person name="Gogendeau D."/>
            <person name="Katinka M."/>
            <person name="Keller A.-M."/>
            <person name="Kissmehl R."/>
            <person name="Klotz C."/>
            <person name="Koll F."/>
            <person name="Le Moue A."/>
            <person name="Lepere C."/>
            <person name="Malinsky S."/>
            <person name="Nowacki M."/>
            <person name="Nowak J.K."/>
            <person name="Plattner H."/>
            <person name="Poulain J."/>
            <person name="Ruiz F."/>
            <person name="Serrano V."/>
            <person name="Zagulski M."/>
            <person name="Dessen P."/>
            <person name="Betermier M."/>
            <person name="Weissenbach J."/>
            <person name="Scarpelli C."/>
            <person name="Schachter V."/>
            <person name="Sperling L."/>
            <person name="Meyer E."/>
            <person name="Cohen J."/>
            <person name="Wincker P."/>
        </authorList>
    </citation>
    <scope>NUCLEOTIDE SEQUENCE [LARGE SCALE GENOMIC DNA]</scope>
    <source>
        <strain evidence="1 2">Stock d4-2</strain>
    </source>
</reference>
<dbReference type="GeneID" id="5043820"/>
<name>A0E5S1_PARTE</name>
<protein>
    <submittedName>
        <fullName evidence="1">Uncharacterized protein</fullName>
    </submittedName>
</protein>
<dbReference type="EMBL" id="CT868660">
    <property type="protein sequence ID" value="CAK90638.1"/>
    <property type="molecule type" value="Genomic_DNA"/>
</dbReference>
<proteinExistence type="predicted"/>
<gene>
    <name evidence="1" type="ORF">GSPATT00003500001</name>
</gene>
<evidence type="ECO:0000313" key="2">
    <source>
        <dbReference type="Proteomes" id="UP000000600"/>
    </source>
</evidence>
<dbReference type="InParanoid" id="A0E5S1"/>
<keyword evidence="2" id="KW-1185">Reference proteome</keyword>
<dbReference type="KEGG" id="ptm:GSPATT00003500001"/>
<accession>A0E5S1</accession>
<dbReference type="OrthoDB" id="10357318at2759"/>
<evidence type="ECO:0000313" key="1">
    <source>
        <dbReference type="EMBL" id="CAK90638.1"/>
    </source>
</evidence>
<dbReference type="AlphaFoldDB" id="A0E5S1"/>
<organism evidence="1 2">
    <name type="scientific">Paramecium tetraurelia</name>
    <dbReference type="NCBI Taxonomy" id="5888"/>
    <lineage>
        <taxon>Eukaryota</taxon>
        <taxon>Sar</taxon>
        <taxon>Alveolata</taxon>
        <taxon>Ciliophora</taxon>
        <taxon>Intramacronucleata</taxon>
        <taxon>Oligohymenophorea</taxon>
        <taxon>Peniculida</taxon>
        <taxon>Parameciidae</taxon>
        <taxon>Paramecium</taxon>
    </lineage>
</organism>
<sequence>MILSTEAGITNIKKYSSLNTEERDRMQKGGNEKFKLNVTNVNDKFHSHRALQYRFEVSIELQQLALGLSEYDSDMSTNYASPNKSLIYYPEQKKKLTQALELEGMQQDVEWLQIQYQILTRDLKKKIDRNFYLSKLEEIGKKFVEKQQQKQVQQKQIHNQNDVFQSFSALMKKQN</sequence>
<dbReference type="HOGENOM" id="CLU_1535450_0_0_1"/>
<dbReference type="RefSeq" id="XP_001458035.1">
    <property type="nucleotide sequence ID" value="XM_001457998.1"/>
</dbReference>
<dbReference type="Proteomes" id="UP000000600">
    <property type="component" value="Unassembled WGS sequence"/>
</dbReference>